<organism evidence="3 4">
    <name type="scientific">Nakamurella aerolata</name>
    <dbReference type="NCBI Taxonomy" id="1656892"/>
    <lineage>
        <taxon>Bacteria</taxon>
        <taxon>Bacillati</taxon>
        <taxon>Actinomycetota</taxon>
        <taxon>Actinomycetes</taxon>
        <taxon>Nakamurellales</taxon>
        <taxon>Nakamurellaceae</taxon>
        <taxon>Nakamurella</taxon>
    </lineage>
</organism>
<proteinExistence type="predicted"/>
<dbReference type="Gene3D" id="3.40.630.30">
    <property type="match status" value="1"/>
</dbReference>
<dbReference type="InterPro" id="IPR031165">
    <property type="entry name" value="GNAT_YJDJ"/>
</dbReference>
<dbReference type="Proteomes" id="UP000562984">
    <property type="component" value="Unassembled WGS sequence"/>
</dbReference>
<dbReference type="InterPro" id="IPR016181">
    <property type="entry name" value="Acyl_CoA_acyltransferase"/>
</dbReference>
<name>A0A849ABG7_9ACTN</name>
<accession>A0A849ABG7</accession>
<dbReference type="RefSeq" id="WP_171200170.1">
    <property type="nucleotide sequence ID" value="NZ_JABEND010000006.1"/>
</dbReference>
<keyword evidence="3" id="KW-0808">Transferase</keyword>
<dbReference type="PANTHER" id="PTHR31435:SF10">
    <property type="entry name" value="BSR4717 PROTEIN"/>
    <property type="match status" value="1"/>
</dbReference>
<dbReference type="SUPFAM" id="SSF55729">
    <property type="entry name" value="Acyl-CoA N-acyltransferases (Nat)"/>
    <property type="match status" value="1"/>
</dbReference>
<evidence type="ECO:0000313" key="4">
    <source>
        <dbReference type="Proteomes" id="UP000562984"/>
    </source>
</evidence>
<reference evidence="3 4" key="1">
    <citation type="submission" date="2020-05" db="EMBL/GenBank/DDBJ databases">
        <title>Nakamurella sp. DB0629 isolated from air conditioner.</title>
        <authorList>
            <person name="Kim D.H."/>
            <person name="Kim D.-U."/>
        </authorList>
    </citation>
    <scope>NUCLEOTIDE SEQUENCE [LARGE SCALE GENOMIC DNA]</scope>
    <source>
        <strain evidence="3 4">DB0629</strain>
    </source>
</reference>
<dbReference type="PANTHER" id="PTHR31435">
    <property type="entry name" value="PROTEIN NATD1"/>
    <property type="match status" value="1"/>
</dbReference>
<evidence type="ECO:0000313" key="3">
    <source>
        <dbReference type="EMBL" id="NNG36491.1"/>
    </source>
</evidence>
<dbReference type="PROSITE" id="PS51729">
    <property type="entry name" value="GNAT_YJDJ"/>
    <property type="match status" value="1"/>
</dbReference>
<dbReference type="InterPro" id="IPR045057">
    <property type="entry name" value="Gcn5-rel_NAT"/>
</dbReference>
<sequence>MTDTDPSEQSPAPGQPEVRHNDAEHRYEVLVDGALAGLTAYTDSDGRRIFFHTEVDDAYAGRGLAAVLVSTALAETKAAGLRIVPVCPYVAKYVTRHHEVDDVLDPVTPEALQAVRAAVGQA</sequence>
<feature type="domain" description="N-acetyltransferase" evidence="2">
    <location>
        <begin position="19"/>
        <end position="105"/>
    </location>
</feature>
<keyword evidence="4" id="KW-1185">Reference proteome</keyword>
<dbReference type="Pfam" id="PF14542">
    <property type="entry name" value="Acetyltransf_CG"/>
    <property type="match status" value="1"/>
</dbReference>
<protein>
    <submittedName>
        <fullName evidence="3">N-acetyltransferase</fullName>
    </submittedName>
</protein>
<comment type="caution">
    <text evidence="3">The sequence shown here is derived from an EMBL/GenBank/DDBJ whole genome shotgun (WGS) entry which is preliminary data.</text>
</comment>
<gene>
    <name evidence="3" type="ORF">HKD39_12380</name>
</gene>
<dbReference type="EMBL" id="JABEND010000006">
    <property type="protein sequence ID" value="NNG36491.1"/>
    <property type="molecule type" value="Genomic_DNA"/>
</dbReference>
<dbReference type="AlphaFoldDB" id="A0A849ABG7"/>
<feature type="compositionally biased region" description="Polar residues" evidence="1">
    <location>
        <begin position="1"/>
        <end position="12"/>
    </location>
</feature>
<dbReference type="GO" id="GO:0016740">
    <property type="term" value="F:transferase activity"/>
    <property type="evidence" value="ECO:0007669"/>
    <property type="project" value="UniProtKB-KW"/>
</dbReference>
<feature type="region of interest" description="Disordered" evidence="1">
    <location>
        <begin position="1"/>
        <end position="24"/>
    </location>
</feature>
<evidence type="ECO:0000259" key="2">
    <source>
        <dbReference type="PROSITE" id="PS51729"/>
    </source>
</evidence>
<evidence type="ECO:0000256" key="1">
    <source>
        <dbReference type="SAM" id="MobiDB-lite"/>
    </source>
</evidence>